<dbReference type="InterPro" id="IPR007568">
    <property type="entry name" value="RTA1"/>
</dbReference>
<dbReference type="Pfam" id="PF04479">
    <property type="entry name" value="RTA1"/>
    <property type="match status" value="1"/>
</dbReference>
<dbReference type="GO" id="GO:0005886">
    <property type="term" value="C:plasma membrane"/>
    <property type="evidence" value="ECO:0007669"/>
    <property type="project" value="TreeGrafter"/>
</dbReference>
<keyword evidence="4 5" id="KW-0472">Membrane</keyword>
<evidence type="ECO:0000313" key="6">
    <source>
        <dbReference type="EMBL" id="PPQ85349.1"/>
    </source>
</evidence>
<dbReference type="STRING" id="93625.A0A409X3M4"/>
<gene>
    <name evidence="6" type="ORF">CVT25_000640</name>
</gene>
<evidence type="ECO:0000256" key="4">
    <source>
        <dbReference type="ARBA" id="ARBA00023136"/>
    </source>
</evidence>
<feature type="transmembrane region" description="Helical" evidence="5">
    <location>
        <begin position="6"/>
        <end position="26"/>
    </location>
</feature>
<keyword evidence="3 5" id="KW-1133">Transmembrane helix</keyword>
<dbReference type="EMBL" id="NHYD01002726">
    <property type="protein sequence ID" value="PPQ85349.1"/>
    <property type="molecule type" value="Genomic_DNA"/>
</dbReference>
<accession>A0A409X3M4</accession>
<keyword evidence="7" id="KW-1185">Reference proteome</keyword>
<dbReference type="Proteomes" id="UP000283269">
    <property type="component" value="Unassembled WGS sequence"/>
</dbReference>
<dbReference type="PANTHER" id="PTHR31465:SF9">
    <property type="entry name" value="SPHINGOID LONG-CHAIN BASE TRANSPORTER RSB1"/>
    <property type="match status" value="1"/>
</dbReference>
<comment type="subcellular location">
    <subcellularLocation>
        <location evidence="1">Membrane</location>
        <topology evidence="1">Multi-pass membrane protein</topology>
    </subcellularLocation>
</comment>
<evidence type="ECO:0000256" key="2">
    <source>
        <dbReference type="ARBA" id="ARBA00022692"/>
    </source>
</evidence>
<dbReference type="GO" id="GO:0000324">
    <property type="term" value="C:fungal-type vacuole"/>
    <property type="evidence" value="ECO:0007669"/>
    <property type="project" value="TreeGrafter"/>
</dbReference>
<organism evidence="6 7">
    <name type="scientific">Psilocybe cyanescens</name>
    <dbReference type="NCBI Taxonomy" id="93625"/>
    <lineage>
        <taxon>Eukaryota</taxon>
        <taxon>Fungi</taxon>
        <taxon>Dikarya</taxon>
        <taxon>Basidiomycota</taxon>
        <taxon>Agaricomycotina</taxon>
        <taxon>Agaricomycetes</taxon>
        <taxon>Agaricomycetidae</taxon>
        <taxon>Agaricales</taxon>
        <taxon>Agaricineae</taxon>
        <taxon>Strophariaceae</taxon>
        <taxon>Psilocybe</taxon>
    </lineage>
</organism>
<dbReference type="InParanoid" id="A0A409X3M4"/>
<name>A0A409X3M4_PSICY</name>
<dbReference type="OrthoDB" id="3358017at2759"/>
<evidence type="ECO:0000256" key="5">
    <source>
        <dbReference type="SAM" id="Phobius"/>
    </source>
</evidence>
<protein>
    <submittedName>
        <fullName evidence="6">Uncharacterized protein</fullName>
    </submittedName>
</protein>
<sequence length="132" mass="14028">IICTIIAPTPLLAASFIIFGEVIKILSPKYSHLHLNVILLVVQGVGGGLVVSSDSPDSANMVNALTSQNLQGAHIMLSGIVFQLGNPLCASDVLDGAMIVLAIYTINIFHPGMLLSEKFVEKGAEMKRLETQ</sequence>
<feature type="transmembrane region" description="Helical" evidence="5">
    <location>
        <begin position="96"/>
        <end position="116"/>
    </location>
</feature>
<feature type="non-terminal residue" evidence="6">
    <location>
        <position position="1"/>
    </location>
</feature>
<keyword evidence="2 5" id="KW-0812">Transmembrane</keyword>
<dbReference type="AlphaFoldDB" id="A0A409X3M4"/>
<evidence type="ECO:0000313" key="7">
    <source>
        <dbReference type="Proteomes" id="UP000283269"/>
    </source>
</evidence>
<dbReference type="PANTHER" id="PTHR31465">
    <property type="entry name" value="PROTEIN RTA1-RELATED"/>
    <property type="match status" value="1"/>
</dbReference>
<evidence type="ECO:0000256" key="1">
    <source>
        <dbReference type="ARBA" id="ARBA00004141"/>
    </source>
</evidence>
<reference evidence="6 7" key="1">
    <citation type="journal article" date="2018" name="Evol. Lett.">
        <title>Horizontal gene cluster transfer increased hallucinogenic mushroom diversity.</title>
        <authorList>
            <person name="Reynolds H.T."/>
            <person name="Vijayakumar V."/>
            <person name="Gluck-Thaler E."/>
            <person name="Korotkin H.B."/>
            <person name="Matheny P.B."/>
            <person name="Slot J.C."/>
        </authorList>
    </citation>
    <scope>NUCLEOTIDE SEQUENCE [LARGE SCALE GENOMIC DNA]</scope>
    <source>
        <strain evidence="6 7">2631</strain>
    </source>
</reference>
<evidence type="ECO:0000256" key="3">
    <source>
        <dbReference type="ARBA" id="ARBA00022989"/>
    </source>
</evidence>
<comment type="caution">
    <text evidence="6">The sequence shown here is derived from an EMBL/GenBank/DDBJ whole genome shotgun (WGS) entry which is preliminary data.</text>
</comment>
<feature type="transmembrane region" description="Helical" evidence="5">
    <location>
        <begin position="33"/>
        <end position="51"/>
    </location>
</feature>
<proteinExistence type="predicted"/>